<dbReference type="EMBL" id="CADEAL010001668">
    <property type="protein sequence ID" value="CAB1434475.1"/>
    <property type="molecule type" value="Genomic_DNA"/>
</dbReference>
<organism evidence="2 3">
    <name type="scientific">Pleuronectes platessa</name>
    <name type="common">European plaice</name>
    <dbReference type="NCBI Taxonomy" id="8262"/>
    <lineage>
        <taxon>Eukaryota</taxon>
        <taxon>Metazoa</taxon>
        <taxon>Chordata</taxon>
        <taxon>Craniata</taxon>
        <taxon>Vertebrata</taxon>
        <taxon>Euteleostomi</taxon>
        <taxon>Actinopterygii</taxon>
        <taxon>Neopterygii</taxon>
        <taxon>Teleostei</taxon>
        <taxon>Neoteleostei</taxon>
        <taxon>Acanthomorphata</taxon>
        <taxon>Carangaria</taxon>
        <taxon>Pleuronectiformes</taxon>
        <taxon>Pleuronectoidei</taxon>
        <taxon>Pleuronectidae</taxon>
        <taxon>Pleuronectes</taxon>
    </lineage>
</organism>
<feature type="region of interest" description="Disordered" evidence="1">
    <location>
        <begin position="78"/>
        <end position="98"/>
    </location>
</feature>
<proteinExistence type="predicted"/>
<accession>A0A9N7UQN3</accession>
<reference evidence="2" key="1">
    <citation type="submission" date="2020-03" db="EMBL/GenBank/DDBJ databases">
        <authorList>
            <person name="Weist P."/>
        </authorList>
    </citation>
    <scope>NUCLEOTIDE SEQUENCE</scope>
</reference>
<protein>
    <submittedName>
        <fullName evidence="2">Uncharacterized protein</fullName>
    </submittedName>
</protein>
<dbReference type="Proteomes" id="UP001153269">
    <property type="component" value="Unassembled WGS sequence"/>
</dbReference>
<gene>
    <name evidence="2" type="ORF">PLEPLA_LOCUS22520</name>
</gene>
<evidence type="ECO:0000313" key="3">
    <source>
        <dbReference type="Proteomes" id="UP001153269"/>
    </source>
</evidence>
<feature type="compositionally biased region" description="Low complexity" evidence="1">
    <location>
        <begin position="1"/>
        <end position="10"/>
    </location>
</feature>
<evidence type="ECO:0000313" key="2">
    <source>
        <dbReference type="EMBL" id="CAB1434475.1"/>
    </source>
</evidence>
<comment type="caution">
    <text evidence="2">The sequence shown here is derived from an EMBL/GenBank/DDBJ whole genome shotgun (WGS) entry which is preliminary data.</text>
</comment>
<evidence type="ECO:0000256" key="1">
    <source>
        <dbReference type="SAM" id="MobiDB-lite"/>
    </source>
</evidence>
<dbReference type="AlphaFoldDB" id="A0A9N7UQN3"/>
<feature type="region of interest" description="Disordered" evidence="1">
    <location>
        <begin position="1"/>
        <end position="39"/>
    </location>
</feature>
<keyword evidence="3" id="KW-1185">Reference proteome</keyword>
<name>A0A9N7UQN3_PLEPL</name>
<sequence>MERGSSSSSSQTEEEDKLSRLLRSPSLGPLPPPGPQEASVESFHAVEISHQIAPLGSYYRSRSSLGVKKAIREISRRSAGVDGVNGFRSRPSRKAASSICDPSSALRLLSSFRSPRCDP</sequence>